<reference evidence="2" key="1">
    <citation type="submission" date="2022-03" db="EMBL/GenBank/DDBJ databases">
        <authorList>
            <person name="Martin C."/>
        </authorList>
    </citation>
    <scope>NUCLEOTIDE SEQUENCE</scope>
</reference>
<protein>
    <submittedName>
        <fullName evidence="2">Uncharacterized protein</fullName>
    </submittedName>
</protein>
<name>A0A8J1TGG4_OWEFU</name>
<evidence type="ECO:0000313" key="3">
    <source>
        <dbReference type="Proteomes" id="UP000749559"/>
    </source>
</evidence>
<organism evidence="2 3">
    <name type="scientific">Owenia fusiformis</name>
    <name type="common">Polychaete worm</name>
    <dbReference type="NCBI Taxonomy" id="6347"/>
    <lineage>
        <taxon>Eukaryota</taxon>
        <taxon>Metazoa</taxon>
        <taxon>Spiralia</taxon>
        <taxon>Lophotrochozoa</taxon>
        <taxon>Annelida</taxon>
        <taxon>Polychaeta</taxon>
        <taxon>Sedentaria</taxon>
        <taxon>Canalipalpata</taxon>
        <taxon>Sabellida</taxon>
        <taxon>Oweniida</taxon>
        <taxon>Oweniidae</taxon>
        <taxon>Owenia</taxon>
    </lineage>
</organism>
<keyword evidence="3" id="KW-1185">Reference proteome</keyword>
<gene>
    <name evidence="2" type="ORF">OFUS_LOCUS4112</name>
</gene>
<proteinExistence type="predicted"/>
<dbReference type="Proteomes" id="UP000749559">
    <property type="component" value="Unassembled WGS sequence"/>
</dbReference>
<dbReference type="AlphaFoldDB" id="A0A8J1TGG4"/>
<evidence type="ECO:0000313" key="2">
    <source>
        <dbReference type="EMBL" id="CAH1776991.1"/>
    </source>
</evidence>
<dbReference type="EMBL" id="CAIIXF020000002">
    <property type="protein sequence ID" value="CAH1776991.1"/>
    <property type="molecule type" value="Genomic_DNA"/>
</dbReference>
<accession>A0A8J1TGG4</accession>
<evidence type="ECO:0000256" key="1">
    <source>
        <dbReference type="SAM" id="MobiDB-lite"/>
    </source>
</evidence>
<comment type="caution">
    <text evidence="2">The sequence shown here is derived from an EMBL/GenBank/DDBJ whole genome shotgun (WGS) entry which is preliminary data.</text>
</comment>
<sequence length="122" mass="13286">MPEGSSTYREASPPIDLGICGDMLPIVLSKVDGRMSMRVLSSPKGGYSHSDSDTESMGDAVSPVPPKSMPDIALPRQPLRIASACIKCESNKDIQRIVDPGFQITELFKNEDDCVLRKPVHE</sequence>
<feature type="region of interest" description="Disordered" evidence="1">
    <location>
        <begin position="41"/>
        <end position="72"/>
    </location>
</feature>